<dbReference type="Gene3D" id="3.30.1010.10">
    <property type="entry name" value="Phosphatidylinositol 3-kinase Catalytic Subunit, Chain A, domain 4"/>
    <property type="match status" value="1"/>
</dbReference>
<dbReference type="InterPro" id="IPR000403">
    <property type="entry name" value="PI3/4_kinase_cat_dom"/>
</dbReference>
<name>R7Q9J1_CHOCR</name>
<evidence type="ECO:0000256" key="6">
    <source>
        <dbReference type="ARBA" id="ARBA00022777"/>
    </source>
</evidence>
<evidence type="ECO:0000256" key="4">
    <source>
        <dbReference type="ARBA" id="ARBA00022741"/>
    </source>
</evidence>
<organism evidence="12 13">
    <name type="scientific">Chondrus crispus</name>
    <name type="common">Carrageen Irish moss</name>
    <name type="synonym">Polymorpha crispa</name>
    <dbReference type="NCBI Taxonomy" id="2769"/>
    <lineage>
        <taxon>Eukaryota</taxon>
        <taxon>Rhodophyta</taxon>
        <taxon>Florideophyceae</taxon>
        <taxon>Rhodymeniophycidae</taxon>
        <taxon>Gigartinales</taxon>
        <taxon>Gigartinaceae</taxon>
        <taxon>Chondrus</taxon>
    </lineage>
</organism>
<evidence type="ECO:0000259" key="11">
    <source>
        <dbReference type="PROSITE" id="PS51190"/>
    </source>
</evidence>
<sequence length="3557" mass="396110">MEYALAEVRTHVDVLYNASAPRTGRRPRTGKIERHKAVVAIRNAISKKSTINALTAASVQEMVRGPQEDSSGGIPPLGWVELAIVLLETLNQACSDALTSRATSKTGRVTFRSELVFCFKEVLKLSLANGPAGVIRPVVPAFLFFAHQWLSEPSLRPLLADQVWQCVRDILQDDANRAMLTPPFIRTWVDVCVEQLTNRGPLYHSSTVVSQLAGDVLETIARNVDSYDTLTQSTKSLAPSKMLGGDFGYAIVCERCCFMLVIAETKRRASPRDARQIQAVAFRTLTATLSNQLLDAIGSNAVESIINVSLTAMIACWTDRRHHDVAVSLARVLLLIAPTHRKLVDTCRQRLLVDLRDEGSSAVLRAGQDVKDDFVDCAASCFSLRESLHFASSPESSWGLVIVWLRVCIAILSRRVLKKGTTIVLDAQDALDQCTSAAEAVTAILRGHEKIQESFYDEVIRCCTRTVNLAACIADRVAVDRKATNSFAQESWNDLYVALREHVRKMKYSVPRRGKYGVGGQNVQTDEHLLQSLSLLRSLQLFEHWPARIDAMHMDSQSALPYPISRLTSSKHVPSAMEIEYTRTLIARNGVPDLHGRRLRLRLALALVGLCKDFDASRTSAVKTLVDASCVVLGLARGECTISHCPAGKSCVDVEEHISKGLASDAFNAFQSYFGYCASEEKIIGEGSRLVAKVKQQELVWPLSFASVGIISGVSEESAVTPDCDKHLSGVQTRKHFSVDPAITDEIETSILLKANAFLNTTRAVSLRKMGVSYTSVSEHSSEVEEAHHLSEEHLSYSKAKLIVFLGSYLLQGISLGTISTGKKITPNENRASEELMKLLTQLTKSFSCSPFTILVSRIELSLGVIQVSCSLLKSLETCLRPSSGSRMQDHSVWVQLLQALSKSMSSISAKLSTGLAEACVTQTKENIRKIHQFTNGNLSDPSSQQLLPLKRSRGPTSPSTRHRAKRKRVSRGHLDLERRKDENDHRDMISSHEDHNAFGDEGSNHFDSDSSESDGFGFDNFETDQNQMRGERRRNPREQISASRLAKNASCLLRACVKELPTVEDLVLDNILEGIQHLDDLESALSPDGFERSALASTLVDHTFLDLRTSLWVVLFSLRTNRAVEAAARDLLKAGLYWRGLETTAHQYVSFYVESLQLSNNSRKHYPLPCFLEQFRISFLDHARIFLKKCQLPDDSDAVEPNRAHIREPQRCPLHLVSSIVEVSEHFRTRHAFRMPRMTRVSYYRFGLAALELFCARPVDLTAVTEQESPQSTTLQNMIQAIRAALLKFLSDSEATVRFVAALLFPRLLATFKCPVSQLETILRDSIPQSSACRESASYYGKVIGVRTGADTQNAVVTQLSLSAHEQIGCASISESFRAIGARAKAHTVFVALCELGSVREDLLPLCLLLILLRVLKNGKHVSAAYQALVRLCMTKGYRSPRHLYHTFARLLLSKWFQHPQALQWLYQFPASVLVDVDHHRDGVLFDWIREQQSVILPHVLVLDTAPSLPRTTELAEAIGVDLKVLLSTNVASSSLIFPMQFAGSLHERGRALWKAVDNVLEGKSKELMFKHKTEVLRSFLVSTSFQHTGQPEIRHRLDQAKSLGFSRDTREVQPPLYDPLVVALAIDQLFEVDSNRLIIQRSILKGSLFSDLRDEENGICLAANFNGFLEECQKSKVFLIRMLVMISNFLMGPPNPKPAQHRRDAFFCVGMLWRTLGVNILVKSSSERVIFYKLMAKGFEHYETVHDAAWLLLEVQKEMSCMADRYPEVNVIATDLRVDPAESEHLHCMTTSSERQMFELLSAVTPVLVSIISKSTRASSDVLNNVSLVALNNLVQVCYDEGLWTSILCNGPYPKSKHFLKVRALYEASKASAECNPTEDAAGAIVAGLKRFHVVCRLRAQNESFFPTFACIQELHRLLSDSAVSELSRRMNSEAWVRSNGQHEQTAPHVRRAIACLIQFVHAIERDLRKRKPEGSFVSRTSTRLIDNERAKKMEGMAHEIADVMALLGLLQPQSEMYIRGESRHKLIPSLALNQGYEEISCGIRLSLILLLKMVHGSSPIAAEAAITTLIQILGTEDGKRLYARDKFNLGICTPFRNAARKLAVTAGSSSPVNIIDPSTGEPAPWASFPALMDSQLWDINKDERLSLPGDESWMRRFCCVLANMCESGALKTLSVPCYISYQFASEMLPYLLMDVVTQNKSQNHVDMGYLLCENILNDPKTPSNIIRAFVHALDVLCQVGSRVICQKGITSAIEEGKAWPICRPRYVLAVPYIDAARAALRTGCYFSAVRFSQMHVDEKVAEREFRIFSGTQNHKTDRKRSSYMTRDSSVERAEGNARNDVKEILLLAMTRIQEPDGVRAFGNNADLSQAAAGLAMLDEDWIRSLSALDIASRMTRGSSWSIARQSTGEIESEMLDMNRELSLFHSLLRLGTLSIATDYWSGLRCRTSKNGLQHQDAAPCDENSPIENLNDLRYAVAWKLGQWESPALLPSCLPSAGGTERPHGFHCTIYRVLHSFRTERFVEACKLLSSSKTRELLGLVRDSSGVSAGTVYATAARLQIFRILEEAQLQCSPPVTEAGKESQWFDGEGKTRNPTAPALQANVEFRSEFDRDSEEQVILRPGLTLKKTDGIIDRVLHDSFGGYDAGSANSAIVPFRDAFSDIVLAEELPIALVHCLRADKMTSRAAATISARVLRAGGSGAWSRSASCLGTELSSQLVSASHVDRVAWKLQEARLRWLSSHDAASRKIALVAVKDIISSELGGRPESGNSNVSEDATPPQAVVWDAVADDCDKHAFLRSEACRLAAIWSLDMRTHEPMNLFETFLESGLQAVHASAEAKHLACPAHMAMATFADAQLANIDAYRKTRKYDEMVSSLRAAEEKICKLKAMKSKRQAKPKKSSRRMRRSSRSEVTSGATTDHQIGRDLQMLINNEARKAKLDRLRLENLNDLYRKWQIIACKHFASSLRDGNAQDLRAAFRFVALWLDAGQMRNTITTELAIDTDGVDIGVPVSKLLPLAPQLSSRLSPLGNIGSGAFQIALSNTVRQMAEAFPAYCIWQLVALSNSTRISVNQEIYASLYLGDKDKKEAADKILNDLTALHGDAVRDMKKVADAYILLSETTDSQKSRGYLDMSKSLLLKLGELENVPVPTVPLPLNASDYRGDLPHIVKFERKASVCAGLSKPLRIVCYGSDGKSYPQMVKGRDDLRGDAVMEQLFTILNSLLERDADAAKRSLLVRTYRIVPLSPFSGIMQFVSNTQQFKEILTEKNKSNGPHRGGASLHERYRPNDMKHEKIFEKAFQFKSRENQTKRIQFLAKVWHVFQPVFHFFFLEQWPDPAEWFSHQLAYSRSVAVMSVVGFILGLGDRHLSNILLDIVTGEVVHIDFGIAFEQGKLLPTPERMPFRLTRDLVDGFGIAGVEGVFRRCSEVTLSVMQRNKDVLLTIVEVLLHDPMFNWALTPEEVLREQNSRDGSDQDIFESDDLSRSLDESAVAQKVNNDISGSTEAHRALNRISEKLDGLEGTERLSVEAHVARLIDEAQAFHVIAAVYPGWAPWL</sequence>
<evidence type="ECO:0000256" key="5">
    <source>
        <dbReference type="ARBA" id="ARBA00022763"/>
    </source>
</evidence>
<dbReference type="Gene3D" id="1.10.1070.11">
    <property type="entry name" value="Phosphatidylinositol 3-/4-kinase, catalytic domain"/>
    <property type="match status" value="1"/>
</dbReference>
<evidence type="ECO:0000256" key="1">
    <source>
        <dbReference type="ARBA" id="ARBA00004123"/>
    </source>
</evidence>
<dbReference type="GO" id="GO:0006281">
    <property type="term" value="P:DNA repair"/>
    <property type="evidence" value="ECO:0007669"/>
    <property type="project" value="InterPro"/>
</dbReference>
<keyword evidence="5" id="KW-0227">DNA damage</keyword>
<dbReference type="GO" id="GO:0004674">
    <property type="term" value="F:protein serine/threonine kinase activity"/>
    <property type="evidence" value="ECO:0007669"/>
    <property type="project" value="UniProtKB-EC"/>
</dbReference>
<dbReference type="SMART" id="SM00146">
    <property type="entry name" value="PI3Kc"/>
    <property type="match status" value="1"/>
</dbReference>
<dbReference type="Pfam" id="PF00454">
    <property type="entry name" value="PI3_PI4_kinase"/>
    <property type="match status" value="1"/>
</dbReference>
<dbReference type="PANTHER" id="PTHR37079">
    <property type="entry name" value="SERINE/THREONINE-PROTEIN KINASE ATM"/>
    <property type="match status" value="1"/>
</dbReference>
<dbReference type="Pfam" id="PF02260">
    <property type="entry name" value="FATC"/>
    <property type="match status" value="1"/>
</dbReference>
<feature type="domain" description="FATC" evidence="11">
    <location>
        <begin position="3525"/>
        <end position="3557"/>
    </location>
</feature>
<dbReference type="CDD" id="cd05171">
    <property type="entry name" value="PIKKc_ATM"/>
    <property type="match status" value="1"/>
</dbReference>
<evidence type="ECO:0000256" key="7">
    <source>
        <dbReference type="ARBA" id="ARBA00022840"/>
    </source>
</evidence>
<dbReference type="GO" id="GO:0005524">
    <property type="term" value="F:ATP binding"/>
    <property type="evidence" value="ECO:0007669"/>
    <property type="project" value="UniProtKB-KW"/>
</dbReference>
<dbReference type="EC" id="2.7.11.1" evidence="2"/>
<feature type="region of interest" description="Disordered" evidence="9">
    <location>
        <begin position="2892"/>
        <end position="2921"/>
    </location>
</feature>
<dbReference type="InterPro" id="IPR016024">
    <property type="entry name" value="ARM-type_fold"/>
</dbReference>
<evidence type="ECO:0000313" key="12">
    <source>
        <dbReference type="EMBL" id="CDF34145.1"/>
    </source>
</evidence>
<feature type="domain" description="PI3K/PI4K catalytic" evidence="10">
    <location>
        <begin position="3173"/>
        <end position="3497"/>
    </location>
</feature>
<dbReference type="PROSITE" id="PS51190">
    <property type="entry name" value="FATC"/>
    <property type="match status" value="1"/>
</dbReference>
<dbReference type="InterPro" id="IPR036940">
    <property type="entry name" value="PI3/4_kinase_cat_sf"/>
</dbReference>
<dbReference type="PROSITE" id="PS50290">
    <property type="entry name" value="PI3_4_KINASE_3"/>
    <property type="match status" value="1"/>
</dbReference>
<dbReference type="InterPro" id="IPR003152">
    <property type="entry name" value="FATC_dom"/>
</dbReference>
<dbReference type="InterPro" id="IPR038980">
    <property type="entry name" value="ATM_plant"/>
</dbReference>
<dbReference type="EMBL" id="HG001674">
    <property type="protein sequence ID" value="CDF34145.1"/>
    <property type="molecule type" value="Genomic_DNA"/>
</dbReference>
<reference evidence="13" key="1">
    <citation type="journal article" date="2013" name="Proc. Natl. Acad. Sci. U.S.A.">
        <title>Genome structure and metabolic features in the red seaweed Chondrus crispus shed light on evolution of the Archaeplastida.</title>
        <authorList>
            <person name="Collen J."/>
            <person name="Porcel B."/>
            <person name="Carre W."/>
            <person name="Ball S.G."/>
            <person name="Chaparro C."/>
            <person name="Tonon T."/>
            <person name="Barbeyron T."/>
            <person name="Michel G."/>
            <person name="Noel B."/>
            <person name="Valentin K."/>
            <person name="Elias M."/>
            <person name="Artiguenave F."/>
            <person name="Arun A."/>
            <person name="Aury J.M."/>
            <person name="Barbosa-Neto J.F."/>
            <person name="Bothwell J.H."/>
            <person name="Bouget F.Y."/>
            <person name="Brillet L."/>
            <person name="Cabello-Hurtado F."/>
            <person name="Capella-Gutierrez S."/>
            <person name="Charrier B."/>
            <person name="Cladiere L."/>
            <person name="Cock J.M."/>
            <person name="Coelho S.M."/>
            <person name="Colleoni C."/>
            <person name="Czjzek M."/>
            <person name="Da Silva C."/>
            <person name="Delage L."/>
            <person name="Denoeud F."/>
            <person name="Deschamps P."/>
            <person name="Dittami S.M."/>
            <person name="Gabaldon T."/>
            <person name="Gachon C.M."/>
            <person name="Groisillier A."/>
            <person name="Herve C."/>
            <person name="Jabbari K."/>
            <person name="Katinka M."/>
            <person name="Kloareg B."/>
            <person name="Kowalczyk N."/>
            <person name="Labadie K."/>
            <person name="Leblanc C."/>
            <person name="Lopez P.J."/>
            <person name="McLachlan D.H."/>
            <person name="Meslet-Cladiere L."/>
            <person name="Moustafa A."/>
            <person name="Nehr Z."/>
            <person name="Nyvall Collen P."/>
            <person name="Panaud O."/>
            <person name="Partensky F."/>
            <person name="Poulain J."/>
            <person name="Rensing S.A."/>
            <person name="Rousvoal S."/>
            <person name="Samson G."/>
            <person name="Symeonidi A."/>
            <person name="Weissenbach J."/>
            <person name="Zambounis A."/>
            <person name="Wincker P."/>
            <person name="Boyen C."/>
        </authorList>
    </citation>
    <scope>NUCLEOTIDE SEQUENCE [LARGE SCALE GENOMIC DNA]</scope>
    <source>
        <strain evidence="13">cv. Stackhouse</strain>
    </source>
</reference>
<evidence type="ECO:0000256" key="9">
    <source>
        <dbReference type="SAM" id="MobiDB-lite"/>
    </source>
</evidence>
<dbReference type="STRING" id="2769.R7Q9J1"/>
<dbReference type="SUPFAM" id="SSF48371">
    <property type="entry name" value="ARM repeat"/>
    <property type="match status" value="1"/>
</dbReference>
<feature type="region of interest" description="Disordered" evidence="9">
    <location>
        <begin position="933"/>
        <end position="1040"/>
    </location>
</feature>
<dbReference type="InterPro" id="IPR018936">
    <property type="entry name" value="PI3/4_kinase_CS"/>
</dbReference>
<gene>
    <name evidence="12" type="ORF">CHC_T00002834001</name>
</gene>
<dbReference type="InterPro" id="IPR044107">
    <property type="entry name" value="PIKKc_ATM"/>
</dbReference>
<dbReference type="Proteomes" id="UP000012073">
    <property type="component" value="Unassembled WGS sequence"/>
</dbReference>
<comment type="subcellular location">
    <subcellularLocation>
        <location evidence="1">Nucleus</location>
    </subcellularLocation>
</comment>
<dbReference type="PROSITE" id="PS00916">
    <property type="entry name" value="PI3_4_KINASE_2"/>
    <property type="match status" value="1"/>
</dbReference>
<evidence type="ECO:0000259" key="10">
    <source>
        <dbReference type="PROSITE" id="PS50290"/>
    </source>
</evidence>
<keyword evidence="7" id="KW-0067">ATP-binding</keyword>
<dbReference type="SUPFAM" id="SSF56112">
    <property type="entry name" value="Protein kinase-like (PK-like)"/>
    <property type="match status" value="1"/>
</dbReference>
<keyword evidence="3" id="KW-0808">Transferase</keyword>
<evidence type="ECO:0000313" key="13">
    <source>
        <dbReference type="Proteomes" id="UP000012073"/>
    </source>
</evidence>
<keyword evidence="8" id="KW-0539">Nucleus</keyword>
<dbReference type="SMART" id="SM01343">
    <property type="entry name" value="FATC"/>
    <property type="match status" value="1"/>
</dbReference>
<dbReference type="GeneID" id="17321676"/>
<evidence type="ECO:0000256" key="2">
    <source>
        <dbReference type="ARBA" id="ARBA00012513"/>
    </source>
</evidence>
<feature type="compositionally biased region" description="Basic residues" evidence="9">
    <location>
        <begin position="2892"/>
        <end position="2910"/>
    </location>
</feature>
<evidence type="ECO:0000256" key="8">
    <source>
        <dbReference type="ARBA" id="ARBA00023242"/>
    </source>
</evidence>
<dbReference type="PANTHER" id="PTHR37079:SF4">
    <property type="entry name" value="SERINE_THREONINE-PROTEIN KINASE ATM"/>
    <property type="match status" value="1"/>
</dbReference>
<dbReference type="InterPro" id="IPR011009">
    <property type="entry name" value="Kinase-like_dom_sf"/>
</dbReference>
<feature type="compositionally biased region" description="Low complexity" evidence="9">
    <location>
        <begin position="939"/>
        <end position="950"/>
    </location>
</feature>
<feature type="compositionally biased region" description="Basic residues" evidence="9">
    <location>
        <begin position="961"/>
        <end position="972"/>
    </location>
</feature>
<dbReference type="RefSeq" id="XP_005713964.1">
    <property type="nucleotide sequence ID" value="XM_005713907.1"/>
</dbReference>
<dbReference type="KEGG" id="ccp:CHC_T00002834001"/>
<keyword evidence="4" id="KW-0547">Nucleotide-binding</keyword>
<feature type="compositionally biased region" description="Basic and acidic residues" evidence="9">
    <location>
        <begin position="973"/>
        <end position="1009"/>
    </location>
</feature>
<dbReference type="OrthoDB" id="381190at2759"/>
<keyword evidence="13" id="KW-1185">Reference proteome</keyword>
<keyword evidence="6" id="KW-0418">Kinase</keyword>
<proteinExistence type="predicted"/>
<accession>R7Q9J1</accession>
<dbReference type="Gramene" id="CDF34145">
    <property type="protein sequence ID" value="CDF34145"/>
    <property type="gene ID" value="CHC_T00002834001"/>
</dbReference>
<evidence type="ECO:0000256" key="3">
    <source>
        <dbReference type="ARBA" id="ARBA00022679"/>
    </source>
</evidence>
<dbReference type="GO" id="GO:0005634">
    <property type="term" value="C:nucleus"/>
    <property type="evidence" value="ECO:0007669"/>
    <property type="project" value="UniProtKB-SubCell"/>
</dbReference>
<protein>
    <recommendedName>
        <fullName evidence="2">non-specific serine/threonine protein kinase</fullName>
        <ecNumber evidence="2">2.7.11.1</ecNumber>
    </recommendedName>
</protein>